<dbReference type="PROSITE" id="PS51257">
    <property type="entry name" value="PROKAR_LIPOPROTEIN"/>
    <property type="match status" value="1"/>
</dbReference>
<organism evidence="2 3">
    <name type="scientific">Nocardioides panacisoli</name>
    <dbReference type="NCBI Taxonomy" id="627624"/>
    <lineage>
        <taxon>Bacteria</taxon>
        <taxon>Bacillati</taxon>
        <taxon>Actinomycetota</taxon>
        <taxon>Actinomycetes</taxon>
        <taxon>Propionibacteriales</taxon>
        <taxon>Nocardioidaceae</taxon>
        <taxon>Nocardioides</taxon>
    </lineage>
</organism>
<protein>
    <submittedName>
        <fullName evidence="2">Uncharacterized protein</fullName>
    </submittedName>
</protein>
<gene>
    <name evidence="2" type="ORF">GCM10022242_24160</name>
</gene>
<evidence type="ECO:0000313" key="3">
    <source>
        <dbReference type="Proteomes" id="UP001501821"/>
    </source>
</evidence>
<sequence length="319" mass="33258">MRVGVCAALALVTVLAGACSNDPKPYYPPGAAESPAATTYDASLEASAAVLPLIPQDATVLEVTDFDQLRLVLGFGELDGESPAADRARFWSEVGGAATFSTGLLRPDDARLRSDFGFGEDDVAWEAQYGDGDPSSWIIALHQNVSPDGVQRAIKANVGVLAGAAFDPSRNLISSGPLPSGDESWATDDDIQAVVGDPATATYVSSACLPFDTVFGAGMHDQLAASSADELQKLDDLGPFSVSFGGELATVRLGEDRADAFDRLRIADVMPPTHPEFGLAFDRGVADPAGGRLGYDLARPATAIDLTEAQHLPFAVCAD</sequence>
<dbReference type="RefSeq" id="WP_344775702.1">
    <property type="nucleotide sequence ID" value="NZ_BAABAH010000007.1"/>
</dbReference>
<name>A0ABP7IM09_9ACTN</name>
<evidence type="ECO:0000313" key="2">
    <source>
        <dbReference type="EMBL" id="GAA3821641.1"/>
    </source>
</evidence>
<keyword evidence="1" id="KW-0732">Signal</keyword>
<accession>A0ABP7IM09</accession>
<feature type="signal peptide" evidence="1">
    <location>
        <begin position="1"/>
        <end position="18"/>
    </location>
</feature>
<evidence type="ECO:0000256" key="1">
    <source>
        <dbReference type="SAM" id="SignalP"/>
    </source>
</evidence>
<keyword evidence="3" id="KW-1185">Reference proteome</keyword>
<proteinExistence type="predicted"/>
<comment type="caution">
    <text evidence="2">The sequence shown here is derived from an EMBL/GenBank/DDBJ whole genome shotgun (WGS) entry which is preliminary data.</text>
</comment>
<dbReference type="EMBL" id="BAABAH010000007">
    <property type="protein sequence ID" value="GAA3821641.1"/>
    <property type="molecule type" value="Genomic_DNA"/>
</dbReference>
<reference evidence="3" key="1">
    <citation type="journal article" date="2019" name="Int. J. Syst. Evol. Microbiol.">
        <title>The Global Catalogue of Microorganisms (GCM) 10K type strain sequencing project: providing services to taxonomists for standard genome sequencing and annotation.</title>
        <authorList>
            <consortium name="The Broad Institute Genomics Platform"/>
            <consortium name="The Broad Institute Genome Sequencing Center for Infectious Disease"/>
            <person name="Wu L."/>
            <person name="Ma J."/>
        </authorList>
    </citation>
    <scope>NUCLEOTIDE SEQUENCE [LARGE SCALE GENOMIC DNA]</scope>
    <source>
        <strain evidence="3">JCM 16953</strain>
    </source>
</reference>
<feature type="chain" id="PRO_5046769258" evidence="1">
    <location>
        <begin position="19"/>
        <end position="319"/>
    </location>
</feature>
<dbReference type="Proteomes" id="UP001501821">
    <property type="component" value="Unassembled WGS sequence"/>
</dbReference>